<dbReference type="OrthoDB" id="405848at2759"/>
<accession>A0A9P8PFH5</accession>
<dbReference type="Proteomes" id="UP000769157">
    <property type="component" value="Unassembled WGS sequence"/>
</dbReference>
<proteinExistence type="inferred from homology"/>
<keyword evidence="5" id="KW-0999">Mitochondrion inner membrane</keyword>
<dbReference type="FunFam" id="1.10.287.20:FF:000003">
    <property type="entry name" value="Cytochrome b-c1 complex subunit 6"/>
    <property type="match status" value="1"/>
</dbReference>
<keyword evidence="7" id="KW-0496">Mitochondrion</keyword>
<dbReference type="InterPro" id="IPR023184">
    <property type="entry name" value="Ubol_cytC_Rdtase_hinge_dom"/>
</dbReference>
<evidence type="ECO:0000259" key="12">
    <source>
        <dbReference type="Pfam" id="PF02320"/>
    </source>
</evidence>
<evidence type="ECO:0000256" key="10">
    <source>
        <dbReference type="ARBA" id="ARBA00044246"/>
    </source>
</evidence>
<comment type="subcellular location">
    <subcellularLocation>
        <location evidence="1">Mitochondrion inner membrane</location>
        <topology evidence="1">Peripheral membrane protein</topology>
        <orientation evidence="1">Intermembrane side</orientation>
    </subcellularLocation>
</comment>
<dbReference type="RefSeq" id="XP_046063934.1">
    <property type="nucleotide sequence ID" value="XM_046201741.1"/>
</dbReference>
<feature type="domain" description="Ubiquinol-cytochrome C reductase hinge" evidence="12">
    <location>
        <begin position="61"/>
        <end position="131"/>
    </location>
</feature>
<evidence type="ECO:0000256" key="1">
    <source>
        <dbReference type="ARBA" id="ARBA00004137"/>
    </source>
</evidence>
<dbReference type="InterPro" id="IPR003422">
    <property type="entry name" value="Cyt_b-c1_6"/>
</dbReference>
<keyword evidence="8" id="KW-0472">Membrane</keyword>
<comment type="similarity">
    <text evidence="2">Belongs to the UQCRH/QCR6 family.</text>
</comment>
<dbReference type="GO" id="GO:0006122">
    <property type="term" value="P:mitochondrial electron transport, ubiquinol to cytochrome c"/>
    <property type="evidence" value="ECO:0007669"/>
    <property type="project" value="InterPro"/>
</dbReference>
<protein>
    <recommendedName>
        <fullName evidence="9">Cytochrome b-c1 complex subunit 6, mitochondrial</fullName>
    </recommendedName>
    <alternativeName>
        <fullName evidence="10">Complex III subunit 6</fullName>
    </alternativeName>
</protein>
<keyword evidence="6" id="KW-0249">Electron transport</keyword>
<evidence type="ECO:0000313" key="13">
    <source>
        <dbReference type="EMBL" id="KAH3670509.1"/>
    </source>
</evidence>
<evidence type="ECO:0000256" key="9">
    <source>
        <dbReference type="ARBA" id="ARBA00044155"/>
    </source>
</evidence>
<dbReference type="PANTHER" id="PTHR15336:SF0">
    <property type="entry name" value="CYTOCHROME B-C1 COMPLEX SUBUNIT 6, MITOCHONDRIAL"/>
    <property type="match status" value="1"/>
</dbReference>
<evidence type="ECO:0000256" key="7">
    <source>
        <dbReference type="ARBA" id="ARBA00023128"/>
    </source>
</evidence>
<reference evidence="13" key="2">
    <citation type="submission" date="2021-01" db="EMBL/GenBank/DDBJ databases">
        <authorList>
            <person name="Schikora-Tamarit M.A."/>
        </authorList>
    </citation>
    <scope>NUCLEOTIDE SEQUENCE</scope>
    <source>
        <strain evidence="13">CBS6075</strain>
    </source>
</reference>
<dbReference type="PANTHER" id="PTHR15336">
    <property type="entry name" value="UBIQUINOL-CYTOCHROME C REDUCTASE COMPLEX 7.8 KDA PROTEIN"/>
    <property type="match status" value="1"/>
</dbReference>
<feature type="compositionally biased region" description="Acidic residues" evidence="11">
    <location>
        <begin position="20"/>
        <end position="61"/>
    </location>
</feature>
<keyword evidence="4" id="KW-0679">Respiratory chain</keyword>
<feature type="region of interest" description="Disordered" evidence="11">
    <location>
        <begin position="387"/>
        <end position="408"/>
    </location>
</feature>
<dbReference type="InterPro" id="IPR036811">
    <property type="entry name" value="Ubol_cytC_Rdtase_hinge_dom_sf"/>
</dbReference>
<evidence type="ECO:0000256" key="2">
    <source>
        <dbReference type="ARBA" id="ARBA00006498"/>
    </source>
</evidence>
<sequence>MSFLKDFIDALTPITAYAEEPAEEPVEESAAEDAGDAEEEEEEDEDDDDEDDEDEEEEAGDQLDALRKECSETKDCAHYVHHYHECVERVTKEMEEEGYADKEYKEDCVEEFFHLQHCINDCAAPKLFYKLNSSNSSSLGQLGSSLGSHDTSTPVSSLVLVFLGEVSVDGGDKLGQSSLVLWSDVDQSSNSTGLLVDQGSESSLTLDNGVWNTHLSAQSWEENNKLDWVNIVSDQNQLGLLVLDQRDNVVQSVFDNKWLGRDVLLLLTVSNSSGLLGESLLLLSSSLWSVVVQELEHLSSSVSVQSVGELGDGWRNLQSHGQHLLLSLQSDVFWPFHKSVDGSLWLDSLTNTEVSWSGFNQRVLRTGALASLETGYRMVSIAAPDHATGPAHARDGLTKPVSDGEQMA</sequence>
<evidence type="ECO:0000256" key="6">
    <source>
        <dbReference type="ARBA" id="ARBA00022982"/>
    </source>
</evidence>
<evidence type="ECO:0000313" key="14">
    <source>
        <dbReference type="Proteomes" id="UP000769157"/>
    </source>
</evidence>
<dbReference type="Pfam" id="PF02320">
    <property type="entry name" value="UCR_hinge"/>
    <property type="match status" value="1"/>
</dbReference>
<dbReference type="Gene3D" id="1.10.287.20">
    <property type="entry name" value="Ubiquinol-cytochrome C reductase hinge domain"/>
    <property type="match status" value="1"/>
</dbReference>
<feature type="region of interest" description="Disordered" evidence="11">
    <location>
        <begin position="14"/>
        <end position="61"/>
    </location>
</feature>
<gene>
    <name evidence="13" type="ORF">OGAPHI_001024</name>
</gene>
<dbReference type="SUPFAM" id="SSF81531">
    <property type="entry name" value="Non-heme 11 kDa protein of cytochrome bc1 complex (Ubiquinol-cytochrome c reductase)"/>
    <property type="match status" value="1"/>
</dbReference>
<dbReference type="GO" id="GO:0005743">
    <property type="term" value="C:mitochondrial inner membrane"/>
    <property type="evidence" value="ECO:0007669"/>
    <property type="project" value="UniProtKB-SubCell"/>
</dbReference>
<keyword evidence="14" id="KW-1185">Reference proteome</keyword>
<name>A0A9P8PFH5_9ASCO</name>
<evidence type="ECO:0000256" key="3">
    <source>
        <dbReference type="ARBA" id="ARBA00022448"/>
    </source>
</evidence>
<reference evidence="13" key="1">
    <citation type="journal article" date="2021" name="Open Biol.">
        <title>Shared evolutionary footprints suggest mitochondrial oxidative damage underlies multiple complex I losses in fungi.</title>
        <authorList>
            <person name="Schikora-Tamarit M.A."/>
            <person name="Marcet-Houben M."/>
            <person name="Nosek J."/>
            <person name="Gabaldon T."/>
        </authorList>
    </citation>
    <scope>NUCLEOTIDE SEQUENCE</scope>
    <source>
        <strain evidence="13">CBS6075</strain>
    </source>
</reference>
<evidence type="ECO:0000256" key="4">
    <source>
        <dbReference type="ARBA" id="ARBA00022660"/>
    </source>
</evidence>
<evidence type="ECO:0000256" key="11">
    <source>
        <dbReference type="SAM" id="MobiDB-lite"/>
    </source>
</evidence>
<dbReference type="GeneID" id="70232992"/>
<evidence type="ECO:0000256" key="8">
    <source>
        <dbReference type="ARBA" id="ARBA00023136"/>
    </source>
</evidence>
<dbReference type="EMBL" id="JAEUBE010000087">
    <property type="protein sequence ID" value="KAH3670509.1"/>
    <property type="molecule type" value="Genomic_DNA"/>
</dbReference>
<organism evidence="13 14">
    <name type="scientific">Ogataea philodendri</name>
    <dbReference type="NCBI Taxonomy" id="1378263"/>
    <lineage>
        <taxon>Eukaryota</taxon>
        <taxon>Fungi</taxon>
        <taxon>Dikarya</taxon>
        <taxon>Ascomycota</taxon>
        <taxon>Saccharomycotina</taxon>
        <taxon>Pichiomycetes</taxon>
        <taxon>Pichiales</taxon>
        <taxon>Pichiaceae</taxon>
        <taxon>Ogataea</taxon>
    </lineage>
</organism>
<keyword evidence="3" id="KW-0813">Transport</keyword>
<comment type="caution">
    <text evidence="13">The sequence shown here is derived from an EMBL/GenBank/DDBJ whole genome shotgun (WGS) entry which is preliminary data.</text>
</comment>
<evidence type="ECO:0000256" key="5">
    <source>
        <dbReference type="ARBA" id="ARBA00022792"/>
    </source>
</evidence>
<dbReference type="AlphaFoldDB" id="A0A9P8PFH5"/>